<evidence type="ECO:0000259" key="1">
    <source>
        <dbReference type="Pfam" id="PF05598"/>
    </source>
</evidence>
<accession>A0A0B6RRH0</accession>
<reference evidence="2 3" key="2">
    <citation type="journal article" date="2016" name="Appl. Microbiol. Biotechnol.">
        <title>Mutations improving production and secretion of extracellular lipase by Burkholderia glumae PG1.</title>
        <authorList>
            <person name="Knapp A."/>
            <person name="Voget S."/>
            <person name="Gao R."/>
            <person name="Zaburannyi N."/>
            <person name="Krysciak D."/>
            <person name="Breuer M."/>
            <person name="Hauer B."/>
            <person name="Streit W.R."/>
            <person name="Muller R."/>
            <person name="Daniel R."/>
            <person name="Jaeger K.E."/>
        </authorList>
    </citation>
    <scope>NUCLEOTIDE SEQUENCE [LARGE SCALE GENOMIC DNA]</scope>
    <source>
        <strain evidence="2 3">PG1</strain>
    </source>
</reference>
<dbReference type="PANTHER" id="PTHR35604">
    <property type="entry name" value="TRANSPOSASE INSH FOR INSERTION SEQUENCE ELEMENT IS5A-RELATED"/>
    <property type="match status" value="1"/>
</dbReference>
<dbReference type="InterPro" id="IPR008490">
    <property type="entry name" value="Transposase_InsH_N"/>
</dbReference>
<dbReference type="HOGENOM" id="CLU_021293_3_2_4"/>
<dbReference type="AlphaFoldDB" id="A0A0B6RRH0"/>
<dbReference type="Pfam" id="PF05598">
    <property type="entry name" value="DUF772"/>
    <property type="match status" value="1"/>
</dbReference>
<dbReference type="KEGG" id="bgp:BGL_1c14620"/>
<dbReference type="PANTHER" id="PTHR35604:SF2">
    <property type="entry name" value="TRANSPOSASE INSH FOR INSERTION SEQUENCE ELEMENT IS5A-RELATED"/>
    <property type="match status" value="1"/>
</dbReference>
<name>A0A0B6RRH0_BURPL</name>
<organism evidence="2 3">
    <name type="scientific">Burkholderia plantarii</name>
    <dbReference type="NCBI Taxonomy" id="41899"/>
    <lineage>
        <taxon>Bacteria</taxon>
        <taxon>Pseudomonadati</taxon>
        <taxon>Pseudomonadota</taxon>
        <taxon>Betaproteobacteria</taxon>
        <taxon>Burkholderiales</taxon>
        <taxon>Burkholderiaceae</taxon>
        <taxon>Burkholderia</taxon>
    </lineage>
</organism>
<evidence type="ECO:0000313" key="3">
    <source>
        <dbReference type="Proteomes" id="UP000031838"/>
    </source>
</evidence>
<evidence type="ECO:0000313" key="2">
    <source>
        <dbReference type="EMBL" id="AJK45978.1"/>
    </source>
</evidence>
<feature type="domain" description="Transposase InsH N-terminal" evidence="1">
    <location>
        <begin position="16"/>
        <end position="105"/>
    </location>
</feature>
<dbReference type="Proteomes" id="UP000031838">
    <property type="component" value="Chromosome 1"/>
</dbReference>
<reference evidence="3" key="1">
    <citation type="submission" date="2011-03" db="EMBL/GenBank/DDBJ databases">
        <authorList>
            <person name="Voget S."/>
            <person name="Streit W.R."/>
            <person name="Jaeger K.E."/>
            <person name="Daniel R."/>
        </authorList>
    </citation>
    <scope>NUCLEOTIDE SEQUENCE [LARGE SCALE GENOMIC DNA]</scope>
    <source>
        <strain evidence="3">PG1</strain>
    </source>
</reference>
<keyword evidence="3" id="KW-1185">Reference proteome</keyword>
<protein>
    <submittedName>
        <fullName evidence="2">Transposase, IS4 family</fullName>
    </submittedName>
</protein>
<dbReference type="EMBL" id="CP002580">
    <property type="protein sequence ID" value="AJK45978.1"/>
    <property type="molecule type" value="Genomic_DNA"/>
</dbReference>
<proteinExistence type="predicted"/>
<gene>
    <name evidence="2" type="ORF">BGL_1c14620</name>
</gene>
<sequence>MRGADGYNESLFSTVRLEEFVPQAHPLRQIRTRLNEALSKMDAKFSAMCEVDVKGGRPSITPEKLMRAMRLQVLYSICSERPLVEQISYNLLFRWFVGLSIEDAV</sequence>